<gene>
    <name evidence="1" type="ORF">HYN56_16215</name>
</gene>
<organism evidence="1 2">
    <name type="scientific">Flavobacterium crocinum</name>
    <dbReference type="NCBI Taxonomy" id="2183896"/>
    <lineage>
        <taxon>Bacteria</taxon>
        <taxon>Pseudomonadati</taxon>
        <taxon>Bacteroidota</taxon>
        <taxon>Flavobacteriia</taxon>
        <taxon>Flavobacteriales</taxon>
        <taxon>Flavobacteriaceae</taxon>
        <taxon>Flavobacterium</taxon>
    </lineage>
</organism>
<name>A0A2S1YNK0_9FLAO</name>
<dbReference type="RefSeq" id="WP_109193135.1">
    <property type="nucleotide sequence ID" value="NZ_CP029255.1"/>
</dbReference>
<dbReference type="AlphaFoldDB" id="A0A2S1YNK0"/>
<protein>
    <submittedName>
        <fullName evidence="1">Uncharacterized protein</fullName>
    </submittedName>
</protein>
<evidence type="ECO:0000313" key="2">
    <source>
        <dbReference type="Proteomes" id="UP000245250"/>
    </source>
</evidence>
<keyword evidence="2" id="KW-1185">Reference proteome</keyword>
<accession>A0A2S1YNK0</accession>
<evidence type="ECO:0000313" key="1">
    <source>
        <dbReference type="EMBL" id="AWK05700.1"/>
    </source>
</evidence>
<proteinExistence type="predicted"/>
<dbReference type="Proteomes" id="UP000245250">
    <property type="component" value="Chromosome"/>
</dbReference>
<sequence>MKKVFSFTMIMLLLLVSFQQALIIVHFKLNQKSIEKEFCVNKAKPELQCHGKCHLKKELEKSDPNSDLELTSISKNIDIILNSEIEFTINIVKEINSKKVLIYKETGQTEPCIEIFVPPPILLIDSPQLKLFTVRMEKDVPKSSF</sequence>
<reference evidence="1 2" key="1">
    <citation type="submission" date="2018-05" db="EMBL/GenBank/DDBJ databases">
        <title>Genome sequencing of Flavobacterium sp. HYN0056.</title>
        <authorList>
            <person name="Yi H."/>
            <person name="Baek C."/>
        </authorList>
    </citation>
    <scope>NUCLEOTIDE SEQUENCE [LARGE SCALE GENOMIC DNA]</scope>
    <source>
        <strain evidence="1 2">HYN0056</strain>
    </source>
</reference>
<dbReference type="KEGG" id="fcr:HYN56_16215"/>
<dbReference type="EMBL" id="CP029255">
    <property type="protein sequence ID" value="AWK05700.1"/>
    <property type="molecule type" value="Genomic_DNA"/>
</dbReference>
<dbReference type="OrthoDB" id="980645at2"/>